<evidence type="ECO:0000313" key="6">
    <source>
        <dbReference type="EMBL" id="AFZ80506.1"/>
    </source>
</evidence>
<dbReference type="GO" id="GO:0070475">
    <property type="term" value="P:rRNA base methylation"/>
    <property type="evidence" value="ECO:0007669"/>
    <property type="project" value="TreeGrafter"/>
</dbReference>
<evidence type="ECO:0000256" key="5">
    <source>
        <dbReference type="SAM" id="SignalP"/>
    </source>
</evidence>
<proteinExistence type="inferred from homology"/>
<dbReference type="EMBL" id="CP001669">
    <property type="protein sequence ID" value="AFZ80506.1"/>
    <property type="molecule type" value="Genomic_DNA"/>
</dbReference>
<dbReference type="eggNOG" id="KOG2782">
    <property type="taxonomic scope" value="Eukaryota"/>
</dbReference>
<feature type="chain" id="PRO_5003939411" evidence="5">
    <location>
        <begin position="19"/>
        <end position="374"/>
    </location>
</feature>
<comment type="similarity">
    <text evidence="1">Belongs to the methyltransferase superfamily. RsmH family.</text>
</comment>
<dbReference type="OrthoDB" id="439808at2759"/>
<dbReference type="VEuPathDB" id="PiroplasmaDB:BEWA_033610"/>
<keyword evidence="7" id="KW-1185">Reference proteome</keyword>
<dbReference type="InterPro" id="IPR023397">
    <property type="entry name" value="SAM-dep_MeTrfase_MraW_recog"/>
</dbReference>
<dbReference type="KEGG" id="beq:BEWA_033610"/>
<reference evidence="6 7" key="1">
    <citation type="journal article" date="2012" name="BMC Genomics">
        <title>Comparative genomic analysis and phylogenetic position of Theileria equi.</title>
        <authorList>
            <person name="Kappmeyer L.S."/>
            <person name="Thiagarajan M."/>
            <person name="Herndon D.R."/>
            <person name="Ramsay J.D."/>
            <person name="Caler E."/>
            <person name="Djikeng A."/>
            <person name="Gillespie J.J."/>
            <person name="Lau A.O."/>
            <person name="Roalson E.H."/>
            <person name="Silva J.C."/>
            <person name="Silva M.G."/>
            <person name="Suarez C.E."/>
            <person name="Ueti M.W."/>
            <person name="Nene V.M."/>
            <person name="Mealey R.H."/>
            <person name="Knowles D.P."/>
            <person name="Brayton K.A."/>
        </authorList>
    </citation>
    <scope>NUCLEOTIDE SEQUENCE [LARGE SCALE GENOMIC DNA]</scope>
    <source>
        <strain evidence="6 7">WA</strain>
    </source>
</reference>
<dbReference type="PANTHER" id="PTHR11265:SF0">
    <property type="entry name" value="12S RRNA N4-METHYLCYTIDINE METHYLTRANSFERASE"/>
    <property type="match status" value="1"/>
</dbReference>
<protein>
    <submittedName>
        <fullName evidence="6">S-adenosyl-methyltransferase mraw, putative</fullName>
    </submittedName>
</protein>
<dbReference type="PANTHER" id="PTHR11265">
    <property type="entry name" value="S-ADENOSYL-METHYLTRANSFERASE MRAW"/>
    <property type="match status" value="1"/>
</dbReference>
<keyword evidence="5" id="KW-0732">Signal</keyword>
<dbReference type="Pfam" id="PF01795">
    <property type="entry name" value="Methyltransf_5"/>
    <property type="match status" value="1"/>
</dbReference>
<dbReference type="RefSeq" id="XP_004830172.1">
    <property type="nucleotide sequence ID" value="XM_004830115.1"/>
</dbReference>
<evidence type="ECO:0000256" key="4">
    <source>
        <dbReference type="ARBA" id="ARBA00022691"/>
    </source>
</evidence>
<dbReference type="AlphaFoldDB" id="L0AZS8"/>
<feature type="signal peptide" evidence="5">
    <location>
        <begin position="1"/>
        <end position="18"/>
    </location>
</feature>
<accession>L0AZS8</accession>
<evidence type="ECO:0000256" key="1">
    <source>
        <dbReference type="ARBA" id="ARBA00010396"/>
    </source>
</evidence>
<keyword evidence="2 6" id="KW-0489">Methyltransferase</keyword>
<dbReference type="NCBIfam" id="TIGR00006">
    <property type="entry name" value="16S rRNA (cytosine(1402)-N(4))-methyltransferase RsmH"/>
    <property type="match status" value="1"/>
</dbReference>
<sequence>MICFLIVLVHIYFDAAHTVIWKPAASFVNTNSIGTSISRDRRVLFSEGKDTHYHEHVPVLLQESMDLLVTNPKGLYLDVTLGYGGHAEEILKRTEPKGRLVAIDRDPEAIYHTKRRLEDYIRESRFFPVIGKFSDLLDLLKFHKLPMNDYSGIIADLGTSTHQLENAIRGFSYLNDGPLDMRMSSPLNDPFISEKSVLPLSSSINSAFYLINKAGEATLRRIFQDFGEEPRGPSIAKKIVERRHNTVIDTTAKLRDIITSSLPAGHKGKIKILSRIFQALRIQVNDELNELRSFLEVAPSLLKTNGRIVIISYHSLEDRITKRSFMGLKDTQIGGRSYKIITKKCVTPTNDEIDKNARSRSAKLRCIEKVKIIN</sequence>
<dbReference type="Gene3D" id="3.40.50.150">
    <property type="entry name" value="Vaccinia Virus protein VP39"/>
    <property type="match status" value="1"/>
</dbReference>
<dbReference type="SUPFAM" id="SSF53335">
    <property type="entry name" value="S-adenosyl-L-methionine-dependent methyltransferases"/>
    <property type="match status" value="1"/>
</dbReference>
<evidence type="ECO:0000256" key="3">
    <source>
        <dbReference type="ARBA" id="ARBA00022679"/>
    </source>
</evidence>
<keyword evidence="4" id="KW-0949">S-adenosyl-L-methionine</keyword>
<gene>
    <name evidence="6" type="ORF">BEWA_033610</name>
</gene>
<dbReference type="STRING" id="1537102.L0AZS8"/>
<dbReference type="Proteomes" id="UP000031512">
    <property type="component" value="Chromosome 1"/>
</dbReference>
<dbReference type="Gene3D" id="1.10.150.170">
    <property type="entry name" value="Putative methyltransferase TM0872, insert domain"/>
    <property type="match status" value="1"/>
</dbReference>
<evidence type="ECO:0000256" key="2">
    <source>
        <dbReference type="ARBA" id="ARBA00022603"/>
    </source>
</evidence>
<evidence type="ECO:0000313" key="7">
    <source>
        <dbReference type="Proteomes" id="UP000031512"/>
    </source>
</evidence>
<keyword evidence="3 6" id="KW-0808">Transferase</keyword>
<dbReference type="HAMAP" id="MF_01007">
    <property type="entry name" value="16SrRNA_methyltr_H"/>
    <property type="match status" value="1"/>
</dbReference>
<name>L0AZS8_THEEQ</name>
<dbReference type="GO" id="GO:0071424">
    <property type="term" value="F:rRNA (cytosine-N4-)-methyltransferase activity"/>
    <property type="evidence" value="ECO:0007669"/>
    <property type="project" value="TreeGrafter"/>
</dbReference>
<dbReference type="GeneID" id="15803694"/>
<dbReference type="CDD" id="cd02440">
    <property type="entry name" value="AdoMet_MTases"/>
    <property type="match status" value="1"/>
</dbReference>
<dbReference type="SUPFAM" id="SSF81799">
    <property type="entry name" value="Putative methyltransferase TM0872, insert domain"/>
    <property type="match status" value="1"/>
</dbReference>
<organism evidence="6 7">
    <name type="scientific">Theileria equi strain WA</name>
    <dbReference type="NCBI Taxonomy" id="1537102"/>
    <lineage>
        <taxon>Eukaryota</taxon>
        <taxon>Sar</taxon>
        <taxon>Alveolata</taxon>
        <taxon>Apicomplexa</taxon>
        <taxon>Aconoidasida</taxon>
        <taxon>Piroplasmida</taxon>
        <taxon>Theileriidae</taxon>
        <taxon>Theileria</taxon>
    </lineage>
</organism>
<dbReference type="InterPro" id="IPR002903">
    <property type="entry name" value="RsmH"/>
</dbReference>
<dbReference type="InterPro" id="IPR029063">
    <property type="entry name" value="SAM-dependent_MTases_sf"/>
</dbReference>